<accession>A0AC60QAX9</accession>
<evidence type="ECO:0000313" key="1">
    <source>
        <dbReference type="EMBL" id="KAG0430262.1"/>
    </source>
</evidence>
<protein>
    <submittedName>
        <fullName evidence="1">Uncharacterized protein</fullName>
    </submittedName>
</protein>
<dbReference type="EMBL" id="JABSTQ010009340">
    <property type="protein sequence ID" value="KAG0430262.1"/>
    <property type="molecule type" value="Genomic_DNA"/>
</dbReference>
<sequence length="189" mass="21476">MLRLGVYADKHHQSFAPSNIIHHRWSSILELRNCRLPTTMTSETTSIATEVPRQGNNQAPIATRAPSQRSGRPSHAADMCAEECRQLAQLRTTQQQHAAKTRYAIRHAAATYAPGDLVMVWTPIKRQGLADRFLRKYVGPYRVIKQTTPVTCHVEPLSPPSDARFRNDDIIHVNRLKKYVQLQPTPLKH</sequence>
<organism evidence="1 2">
    <name type="scientific">Ixodes persulcatus</name>
    <name type="common">Taiga tick</name>
    <dbReference type="NCBI Taxonomy" id="34615"/>
    <lineage>
        <taxon>Eukaryota</taxon>
        <taxon>Metazoa</taxon>
        <taxon>Ecdysozoa</taxon>
        <taxon>Arthropoda</taxon>
        <taxon>Chelicerata</taxon>
        <taxon>Arachnida</taxon>
        <taxon>Acari</taxon>
        <taxon>Parasitiformes</taxon>
        <taxon>Ixodida</taxon>
        <taxon>Ixodoidea</taxon>
        <taxon>Ixodidae</taxon>
        <taxon>Ixodinae</taxon>
        <taxon>Ixodes</taxon>
    </lineage>
</organism>
<evidence type="ECO:0000313" key="2">
    <source>
        <dbReference type="Proteomes" id="UP000805193"/>
    </source>
</evidence>
<dbReference type="Proteomes" id="UP000805193">
    <property type="component" value="Unassembled WGS sequence"/>
</dbReference>
<gene>
    <name evidence="1" type="ORF">HPB47_022863</name>
</gene>
<keyword evidence="2" id="KW-1185">Reference proteome</keyword>
<reference evidence="1 2" key="1">
    <citation type="journal article" date="2020" name="Cell">
        <title>Large-Scale Comparative Analyses of Tick Genomes Elucidate Their Genetic Diversity and Vector Capacities.</title>
        <authorList>
            <consortium name="Tick Genome and Microbiome Consortium (TIGMIC)"/>
            <person name="Jia N."/>
            <person name="Wang J."/>
            <person name="Shi W."/>
            <person name="Du L."/>
            <person name="Sun Y."/>
            <person name="Zhan W."/>
            <person name="Jiang J.F."/>
            <person name="Wang Q."/>
            <person name="Zhang B."/>
            <person name="Ji P."/>
            <person name="Bell-Sakyi L."/>
            <person name="Cui X.M."/>
            <person name="Yuan T.T."/>
            <person name="Jiang B.G."/>
            <person name="Yang W.F."/>
            <person name="Lam T.T."/>
            <person name="Chang Q.C."/>
            <person name="Ding S.J."/>
            <person name="Wang X.J."/>
            <person name="Zhu J.G."/>
            <person name="Ruan X.D."/>
            <person name="Zhao L."/>
            <person name="Wei J.T."/>
            <person name="Ye R.Z."/>
            <person name="Que T.C."/>
            <person name="Du C.H."/>
            <person name="Zhou Y.H."/>
            <person name="Cheng J.X."/>
            <person name="Dai P.F."/>
            <person name="Guo W.B."/>
            <person name="Han X.H."/>
            <person name="Huang E.J."/>
            <person name="Li L.F."/>
            <person name="Wei W."/>
            <person name="Gao Y.C."/>
            <person name="Liu J.Z."/>
            <person name="Shao H.Z."/>
            <person name="Wang X."/>
            <person name="Wang C.C."/>
            <person name="Yang T.C."/>
            <person name="Huo Q.B."/>
            <person name="Li W."/>
            <person name="Chen H.Y."/>
            <person name="Chen S.E."/>
            <person name="Zhou L.G."/>
            <person name="Ni X.B."/>
            <person name="Tian J.H."/>
            <person name="Sheng Y."/>
            <person name="Liu T."/>
            <person name="Pan Y.S."/>
            <person name="Xia L.Y."/>
            <person name="Li J."/>
            <person name="Zhao F."/>
            <person name="Cao W.C."/>
        </authorList>
    </citation>
    <scope>NUCLEOTIDE SEQUENCE [LARGE SCALE GENOMIC DNA]</scope>
    <source>
        <strain evidence="1">Iper-2018</strain>
    </source>
</reference>
<name>A0AC60QAX9_IXOPE</name>
<comment type="caution">
    <text evidence="1">The sequence shown here is derived from an EMBL/GenBank/DDBJ whole genome shotgun (WGS) entry which is preliminary data.</text>
</comment>
<proteinExistence type="predicted"/>